<accession>A0ABV0SR69</accession>
<dbReference type="Gene3D" id="2.130.10.10">
    <property type="entry name" value="YVTN repeat-like/Quinoprotein amine dehydrogenase"/>
    <property type="match status" value="1"/>
</dbReference>
<dbReference type="Pfam" id="PF00400">
    <property type="entry name" value="WD40"/>
    <property type="match status" value="2"/>
</dbReference>
<evidence type="ECO:0000256" key="1">
    <source>
        <dbReference type="PROSITE-ProRule" id="PRU00221"/>
    </source>
</evidence>
<feature type="non-terminal residue" evidence="2">
    <location>
        <position position="73"/>
    </location>
</feature>
<dbReference type="InterPro" id="IPR001680">
    <property type="entry name" value="WD40_rpt"/>
</dbReference>
<dbReference type="PROSITE" id="PS50082">
    <property type="entry name" value="WD_REPEATS_2"/>
    <property type="match status" value="1"/>
</dbReference>
<protein>
    <submittedName>
        <fullName evidence="2">Kinesin-like protein kif21b</fullName>
    </submittedName>
</protein>
<gene>
    <name evidence="2" type="primary">KIF21B_2</name>
    <name evidence="2" type="ORF">ILYODFUR_019956</name>
</gene>
<keyword evidence="1" id="KW-0853">WD repeat</keyword>
<evidence type="ECO:0000313" key="2">
    <source>
        <dbReference type="EMBL" id="MEQ2221857.1"/>
    </source>
</evidence>
<dbReference type="InterPro" id="IPR036322">
    <property type="entry name" value="WD40_repeat_dom_sf"/>
</dbReference>
<sequence length="73" mass="8026">MLPSNDEQIPNAHKDWVCALAYVPGRPMLLSGCRGGMLKVWNVENFTPIGEVRGHESPINAICSNSRQIFTAS</sequence>
<evidence type="ECO:0000313" key="3">
    <source>
        <dbReference type="Proteomes" id="UP001482620"/>
    </source>
</evidence>
<proteinExistence type="predicted"/>
<dbReference type="SMART" id="SM00320">
    <property type="entry name" value="WD40"/>
    <property type="match status" value="1"/>
</dbReference>
<feature type="repeat" description="WD" evidence="1">
    <location>
        <begin position="10"/>
        <end position="51"/>
    </location>
</feature>
<organism evidence="2 3">
    <name type="scientific">Ilyodon furcidens</name>
    <name type="common">goldbreast splitfin</name>
    <dbReference type="NCBI Taxonomy" id="33524"/>
    <lineage>
        <taxon>Eukaryota</taxon>
        <taxon>Metazoa</taxon>
        <taxon>Chordata</taxon>
        <taxon>Craniata</taxon>
        <taxon>Vertebrata</taxon>
        <taxon>Euteleostomi</taxon>
        <taxon>Actinopterygii</taxon>
        <taxon>Neopterygii</taxon>
        <taxon>Teleostei</taxon>
        <taxon>Neoteleostei</taxon>
        <taxon>Acanthomorphata</taxon>
        <taxon>Ovalentaria</taxon>
        <taxon>Atherinomorphae</taxon>
        <taxon>Cyprinodontiformes</taxon>
        <taxon>Goodeidae</taxon>
        <taxon>Ilyodon</taxon>
    </lineage>
</organism>
<dbReference type="InterPro" id="IPR015943">
    <property type="entry name" value="WD40/YVTN_repeat-like_dom_sf"/>
</dbReference>
<dbReference type="SUPFAM" id="SSF50978">
    <property type="entry name" value="WD40 repeat-like"/>
    <property type="match status" value="1"/>
</dbReference>
<reference evidence="2 3" key="1">
    <citation type="submission" date="2021-06" db="EMBL/GenBank/DDBJ databases">
        <authorList>
            <person name="Palmer J.M."/>
        </authorList>
    </citation>
    <scope>NUCLEOTIDE SEQUENCE [LARGE SCALE GENOMIC DNA]</scope>
    <source>
        <strain evidence="3">if_2019</strain>
        <tissue evidence="2">Muscle</tissue>
    </source>
</reference>
<dbReference type="EMBL" id="JAHRIQ010002028">
    <property type="protein sequence ID" value="MEQ2221857.1"/>
    <property type="molecule type" value="Genomic_DNA"/>
</dbReference>
<comment type="caution">
    <text evidence="2">The sequence shown here is derived from an EMBL/GenBank/DDBJ whole genome shotgun (WGS) entry which is preliminary data.</text>
</comment>
<dbReference type="Proteomes" id="UP001482620">
    <property type="component" value="Unassembled WGS sequence"/>
</dbReference>
<keyword evidence="3" id="KW-1185">Reference proteome</keyword>
<name>A0ABV0SR69_9TELE</name>